<dbReference type="EMBL" id="JAQIPB010000012">
    <property type="protein sequence ID" value="MDA7418829.1"/>
    <property type="molecule type" value="Genomic_DNA"/>
</dbReference>
<dbReference type="AlphaFoldDB" id="A0AAE3NFR6"/>
<reference evidence="1" key="1">
    <citation type="submission" date="2023-01" db="EMBL/GenBank/DDBJ databases">
        <title>Xenophilus mangrovi sp. nov., isolated from soil of Mangrove nature reserve.</title>
        <authorList>
            <person name="Xu S."/>
            <person name="Liu Z."/>
            <person name="Xu Y."/>
        </authorList>
    </citation>
    <scope>NUCLEOTIDE SEQUENCE</scope>
    <source>
        <strain evidence="1">YW8</strain>
    </source>
</reference>
<sequence length="135" mass="13859">MATALVLTAASHTASACSVIVQWQVPFQPQGTEISTQHIAGLAQWLGSFNRGPRAMEGVLVEGFAPAAAPGAKRLAAQRAARVGRMVQTFTGNTLPVAIHASVAAATEQDSNNDMAVVQLVPAGSPQPFDCPAPG</sequence>
<name>A0AAE3NFR6_9BURK</name>
<evidence type="ECO:0000313" key="1">
    <source>
        <dbReference type="EMBL" id="MDA7418829.1"/>
    </source>
</evidence>
<proteinExistence type="predicted"/>
<organism evidence="1 2">
    <name type="scientific">Xenophilus arseniciresistens</name>
    <dbReference type="NCBI Taxonomy" id="1283306"/>
    <lineage>
        <taxon>Bacteria</taxon>
        <taxon>Pseudomonadati</taxon>
        <taxon>Pseudomonadota</taxon>
        <taxon>Betaproteobacteria</taxon>
        <taxon>Burkholderiales</taxon>
        <taxon>Comamonadaceae</taxon>
        <taxon>Xenophilus</taxon>
    </lineage>
</organism>
<gene>
    <name evidence="1" type="ORF">PGB34_20855</name>
</gene>
<evidence type="ECO:0000313" key="2">
    <source>
        <dbReference type="Proteomes" id="UP001212602"/>
    </source>
</evidence>
<comment type="caution">
    <text evidence="1">The sequence shown here is derived from an EMBL/GenBank/DDBJ whole genome shotgun (WGS) entry which is preliminary data.</text>
</comment>
<dbReference type="Proteomes" id="UP001212602">
    <property type="component" value="Unassembled WGS sequence"/>
</dbReference>
<keyword evidence="2" id="KW-1185">Reference proteome</keyword>
<protein>
    <submittedName>
        <fullName evidence="1">Uncharacterized protein</fullName>
    </submittedName>
</protein>
<dbReference type="RefSeq" id="WP_271430035.1">
    <property type="nucleotide sequence ID" value="NZ_JAQIPB010000012.1"/>
</dbReference>
<accession>A0AAE3NFR6</accession>